<dbReference type="AlphaFoldDB" id="A0A6J6P0M3"/>
<organism evidence="1">
    <name type="scientific">freshwater metagenome</name>
    <dbReference type="NCBI Taxonomy" id="449393"/>
    <lineage>
        <taxon>unclassified sequences</taxon>
        <taxon>metagenomes</taxon>
        <taxon>ecological metagenomes</taxon>
    </lineage>
</organism>
<dbReference type="EMBL" id="CAEZXR010000036">
    <property type="protein sequence ID" value="CAB4691812.1"/>
    <property type="molecule type" value="Genomic_DNA"/>
</dbReference>
<accession>A0A6J6P0M3</accession>
<reference evidence="1" key="1">
    <citation type="submission" date="2020-05" db="EMBL/GenBank/DDBJ databases">
        <authorList>
            <person name="Chiriac C."/>
            <person name="Salcher M."/>
            <person name="Ghai R."/>
            <person name="Kavagutti S V."/>
        </authorList>
    </citation>
    <scope>NUCLEOTIDE SEQUENCE</scope>
</reference>
<evidence type="ECO:0000313" key="1">
    <source>
        <dbReference type="EMBL" id="CAB4691812.1"/>
    </source>
</evidence>
<gene>
    <name evidence="1" type="ORF">UFOPK2579_00457</name>
</gene>
<name>A0A6J6P0M3_9ZZZZ</name>
<protein>
    <submittedName>
        <fullName evidence="1">Unannotated protein</fullName>
    </submittedName>
</protein>
<proteinExistence type="predicted"/>
<sequence length="107" mass="11798">MAHNGSLIPVKGKDIMVQAWYQGGFSVFDFTDSANPTELAFWDRGAISQTEMVLGGAWSVYWYNGYIYSSDITRGLEVFAIDDPIVNGAKKVKMGTFNAQSQPSYNG</sequence>